<feature type="domain" description="Myb-like" evidence="5">
    <location>
        <begin position="60"/>
        <end position="110"/>
    </location>
</feature>
<evidence type="ECO:0000313" key="8">
    <source>
        <dbReference type="Proteomes" id="UP000241690"/>
    </source>
</evidence>
<evidence type="ECO:0000256" key="3">
    <source>
        <dbReference type="ARBA" id="ARBA00023163"/>
    </source>
</evidence>
<dbReference type="InterPro" id="IPR009057">
    <property type="entry name" value="Homeodomain-like_sf"/>
</dbReference>
<dbReference type="SMART" id="SM00717">
    <property type="entry name" value="SANT"/>
    <property type="match status" value="3"/>
</dbReference>
<dbReference type="EMBL" id="KZ679686">
    <property type="protein sequence ID" value="PTB51448.1"/>
    <property type="molecule type" value="Genomic_DNA"/>
</dbReference>
<organism evidence="7 8">
    <name type="scientific">Trichoderma harzianum CBS 226.95</name>
    <dbReference type="NCBI Taxonomy" id="983964"/>
    <lineage>
        <taxon>Eukaryota</taxon>
        <taxon>Fungi</taxon>
        <taxon>Dikarya</taxon>
        <taxon>Ascomycota</taxon>
        <taxon>Pezizomycotina</taxon>
        <taxon>Sordariomycetes</taxon>
        <taxon>Hypocreomycetidae</taxon>
        <taxon>Hypocreales</taxon>
        <taxon>Hypocreaceae</taxon>
        <taxon>Trichoderma</taxon>
    </lineage>
</organism>
<dbReference type="InterPro" id="IPR017930">
    <property type="entry name" value="Myb_dom"/>
</dbReference>
<evidence type="ECO:0000259" key="6">
    <source>
        <dbReference type="PROSITE" id="PS51294"/>
    </source>
</evidence>
<accession>A0A2T4A329</accession>
<dbReference type="InterPro" id="IPR051575">
    <property type="entry name" value="Myb-like_DNA-bd"/>
</dbReference>
<feature type="domain" description="Myb-like" evidence="5">
    <location>
        <begin position="5"/>
        <end position="56"/>
    </location>
</feature>
<dbReference type="AlphaFoldDB" id="A0A2T4A329"/>
<feature type="domain" description="HTH myb-type" evidence="6">
    <location>
        <begin position="5"/>
        <end position="56"/>
    </location>
</feature>
<keyword evidence="1" id="KW-0805">Transcription regulation</keyword>
<dbReference type="InterPro" id="IPR001005">
    <property type="entry name" value="SANT/Myb"/>
</dbReference>
<keyword evidence="4" id="KW-0539">Nucleus</keyword>
<dbReference type="GO" id="GO:0042796">
    <property type="term" value="P:snRNA transcription by RNA polymerase III"/>
    <property type="evidence" value="ECO:0007669"/>
    <property type="project" value="TreeGrafter"/>
</dbReference>
<dbReference type="STRING" id="983964.A0A2T4A329"/>
<evidence type="ECO:0000256" key="1">
    <source>
        <dbReference type="ARBA" id="ARBA00023015"/>
    </source>
</evidence>
<dbReference type="PANTHER" id="PTHR46621:SF1">
    <property type="entry name" value="SNRNA-ACTIVATING PROTEIN COMPLEX SUBUNIT 4"/>
    <property type="match status" value="1"/>
</dbReference>
<dbReference type="GO" id="GO:0042795">
    <property type="term" value="P:snRNA transcription by RNA polymerase II"/>
    <property type="evidence" value="ECO:0007669"/>
    <property type="project" value="TreeGrafter"/>
</dbReference>
<dbReference type="RefSeq" id="XP_024771125.1">
    <property type="nucleotide sequence ID" value="XM_024917723.1"/>
</dbReference>
<dbReference type="CDD" id="cd00167">
    <property type="entry name" value="SANT"/>
    <property type="match status" value="3"/>
</dbReference>
<protein>
    <submittedName>
        <fullName evidence="7">Uncharacterized protein</fullName>
    </submittedName>
</protein>
<dbReference type="PROSITE" id="PS50090">
    <property type="entry name" value="MYB_LIKE"/>
    <property type="match status" value="3"/>
</dbReference>
<sequence length="301" mass="34724">MSRTGSRRQSGRWTNAEDEILIRKVRAQEVLGQPRDWSSIAAIISGRSNKDCRKRWVRLNGCIKKGEWSSSEDTQLRDAFEQFGSRWVQVSRYLKTRSADQCAARWQNYLDPNIKRQKWSHDEDLRLLQAYSVHGSNWKMIQMHELMDRSLQDIRNRYKSLFRLGSRSNAPSFIPLTANLGIINRIHDLSPMPSYDVFPPNSPHYTPNDTTMFLAEVPSASTGCTTPSADDSASLNNEIIYYEDTHEFSRFWSHIDSTTDSQPSMQWNYQQNNVSQLIAQSTGGIYNCITDFIEVDFSNCT</sequence>
<reference evidence="7 8" key="1">
    <citation type="submission" date="2016-07" db="EMBL/GenBank/DDBJ databases">
        <title>Multiple horizontal gene transfer events from other fungi enriched the ability of initially mycotrophic Trichoderma (Ascomycota) to feed on dead plant biomass.</title>
        <authorList>
            <consortium name="DOE Joint Genome Institute"/>
            <person name="Aerts A."/>
            <person name="Atanasova L."/>
            <person name="Chenthamara K."/>
            <person name="Zhang J."/>
            <person name="Grujic M."/>
            <person name="Henrissat B."/>
            <person name="Kuo A."/>
            <person name="Salamov A."/>
            <person name="Lipzen A."/>
            <person name="Labutti K."/>
            <person name="Barry K."/>
            <person name="Miao Y."/>
            <person name="Rahimi M.J."/>
            <person name="Shen Q."/>
            <person name="Grigoriev I.V."/>
            <person name="Kubicek C.P."/>
            <person name="Druzhinina I.S."/>
        </authorList>
    </citation>
    <scope>NUCLEOTIDE SEQUENCE [LARGE SCALE GENOMIC DNA]</scope>
    <source>
        <strain evidence="7 8">CBS 226.95</strain>
    </source>
</reference>
<keyword evidence="2" id="KW-0238">DNA-binding</keyword>
<dbReference type="PANTHER" id="PTHR46621">
    <property type="entry name" value="SNRNA-ACTIVATING PROTEIN COMPLEX SUBUNIT 4"/>
    <property type="match status" value="1"/>
</dbReference>
<dbReference type="PROSITE" id="PS51294">
    <property type="entry name" value="HTH_MYB"/>
    <property type="match status" value="3"/>
</dbReference>
<evidence type="ECO:0000256" key="4">
    <source>
        <dbReference type="ARBA" id="ARBA00023242"/>
    </source>
</evidence>
<dbReference type="GeneID" id="36626292"/>
<keyword evidence="8" id="KW-1185">Reference proteome</keyword>
<dbReference type="Pfam" id="PF13921">
    <property type="entry name" value="Myb_DNA-bind_6"/>
    <property type="match status" value="1"/>
</dbReference>
<evidence type="ECO:0000313" key="7">
    <source>
        <dbReference type="EMBL" id="PTB51448.1"/>
    </source>
</evidence>
<feature type="domain" description="HTH myb-type" evidence="6">
    <location>
        <begin position="115"/>
        <end position="166"/>
    </location>
</feature>
<keyword evidence="3" id="KW-0804">Transcription</keyword>
<dbReference type="Gene3D" id="1.10.10.60">
    <property type="entry name" value="Homeodomain-like"/>
    <property type="match status" value="3"/>
</dbReference>
<dbReference type="Proteomes" id="UP000241690">
    <property type="component" value="Unassembled WGS sequence"/>
</dbReference>
<feature type="domain" description="HTH myb-type" evidence="6">
    <location>
        <begin position="63"/>
        <end position="114"/>
    </location>
</feature>
<dbReference type="Pfam" id="PF00249">
    <property type="entry name" value="Myb_DNA-binding"/>
    <property type="match status" value="1"/>
</dbReference>
<name>A0A2T4A329_TRIHA</name>
<feature type="domain" description="Myb-like" evidence="5">
    <location>
        <begin position="111"/>
        <end position="162"/>
    </location>
</feature>
<dbReference type="GO" id="GO:0000978">
    <property type="term" value="F:RNA polymerase II cis-regulatory region sequence-specific DNA binding"/>
    <property type="evidence" value="ECO:0007669"/>
    <property type="project" value="TreeGrafter"/>
</dbReference>
<dbReference type="GO" id="GO:0019185">
    <property type="term" value="C:snRNA-activating protein complex"/>
    <property type="evidence" value="ECO:0007669"/>
    <property type="project" value="TreeGrafter"/>
</dbReference>
<proteinExistence type="predicted"/>
<dbReference type="SUPFAM" id="SSF46689">
    <property type="entry name" value="Homeodomain-like"/>
    <property type="match status" value="2"/>
</dbReference>
<gene>
    <name evidence="7" type="ORF">M431DRAFT_498696</name>
</gene>
<evidence type="ECO:0000256" key="2">
    <source>
        <dbReference type="ARBA" id="ARBA00023125"/>
    </source>
</evidence>
<dbReference type="GO" id="GO:0001006">
    <property type="term" value="F:RNA polymerase III type 3 promoter sequence-specific DNA binding"/>
    <property type="evidence" value="ECO:0007669"/>
    <property type="project" value="TreeGrafter"/>
</dbReference>
<evidence type="ECO:0000259" key="5">
    <source>
        <dbReference type="PROSITE" id="PS50090"/>
    </source>
</evidence>